<protein>
    <submittedName>
        <fullName evidence="2">Uncharacterized protein</fullName>
    </submittedName>
</protein>
<keyword evidence="1" id="KW-0472">Membrane</keyword>
<feature type="transmembrane region" description="Helical" evidence="1">
    <location>
        <begin position="27"/>
        <end position="47"/>
    </location>
</feature>
<organism evidence="2 3">
    <name type="scientific">Acetatifactor muris</name>
    <dbReference type="NCBI Taxonomy" id="879566"/>
    <lineage>
        <taxon>Bacteria</taxon>
        <taxon>Bacillati</taxon>
        <taxon>Bacillota</taxon>
        <taxon>Clostridia</taxon>
        <taxon>Lachnospirales</taxon>
        <taxon>Lachnospiraceae</taxon>
        <taxon>Acetatifactor</taxon>
    </lineage>
</organism>
<dbReference type="EMBL" id="OFSM01000005">
    <property type="protein sequence ID" value="SOY28464.1"/>
    <property type="molecule type" value="Genomic_DNA"/>
</dbReference>
<keyword evidence="1" id="KW-1133">Transmembrane helix</keyword>
<keyword evidence="1" id="KW-0812">Transmembrane</keyword>
<keyword evidence="3" id="KW-1185">Reference proteome</keyword>
<accession>A0A2K4ZDC6</accession>
<reference evidence="2 3" key="1">
    <citation type="submission" date="2018-01" db="EMBL/GenBank/DDBJ databases">
        <authorList>
            <person name="Gaut B.S."/>
            <person name="Morton B.R."/>
            <person name="Clegg M.T."/>
            <person name="Duvall M.R."/>
        </authorList>
    </citation>
    <scope>NUCLEOTIDE SEQUENCE [LARGE SCALE GENOMIC DNA]</scope>
    <source>
        <strain evidence="2">GP69</strain>
    </source>
</reference>
<evidence type="ECO:0000313" key="2">
    <source>
        <dbReference type="EMBL" id="SOY28464.1"/>
    </source>
</evidence>
<gene>
    <name evidence="2" type="ORF">AMURIS_01171</name>
</gene>
<dbReference type="Proteomes" id="UP000236311">
    <property type="component" value="Unassembled WGS sequence"/>
</dbReference>
<sequence length="70" mass="7586">MFGGCLMAFDLEPGEYTFEMHYIPSGAHAGIAVSAVSIGIFILTVTVKKRRVRQKPGRGIENSSTKRAAD</sequence>
<evidence type="ECO:0000256" key="1">
    <source>
        <dbReference type="SAM" id="Phobius"/>
    </source>
</evidence>
<dbReference type="AlphaFoldDB" id="A0A2K4ZDC6"/>
<proteinExistence type="predicted"/>
<evidence type="ECO:0000313" key="3">
    <source>
        <dbReference type="Proteomes" id="UP000236311"/>
    </source>
</evidence>
<name>A0A2K4ZDC6_9FIRM</name>